<evidence type="ECO:0000256" key="2">
    <source>
        <dbReference type="ARBA" id="ARBA00022771"/>
    </source>
</evidence>
<evidence type="ECO:0000259" key="5">
    <source>
        <dbReference type="PROSITE" id="PS50089"/>
    </source>
</evidence>
<dbReference type="GO" id="GO:0008270">
    <property type="term" value="F:zinc ion binding"/>
    <property type="evidence" value="ECO:0007669"/>
    <property type="project" value="UniProtKB-KW"/>
</dbReference>
<keyword evidence="7" id="KW-1185">Reference proteome</keyword>
<protein>
    <recommendedName>
        <fullName evidence="5">RING-type domain-containing protein</fullName>
    </recommendedName>
</protein>
<organism evidence="6 7">
    <name type="scientific">Scophthalmus maximus</name>
    <name type="common">Turbot</name>
    <name type="synonym">Psetta maxima</name>
    <dbReference type="NCBI Taxonomy" id="52904"/>
    <lineage>
        <taxon>Eukaryota</taxon>
        <taxon>Metazoa</taxon>
        <taxon>Chordata</taxon>
        <taxon>Craniata</taxon>
        <taxon>Vertebrata</taxon>
        <taxon>Euteleostomi</taxon>
        <taxon>Actinopterygii</taxon>
        <taxon>Neopterygii</taxon>
        <taxon>Teleostei</taxon>
        <taxon>Neoteleostei</taxon>
        <taxon>Acanthomorphata</taxon>
        <taxon>Carangaria</taxon>
        <taxon>Pleuronectiformes</taxon>
        <taxon>Pleuronectoidei</taxon>
        <taxon>Scophthalmidae</taxon>
        <taxon>Scophthalmus</taxon>
    </lineage>
</organism>
<dbReference type="AlphaFoldDB" id="A0A2U9B1G7"/>
<evidence type="ECO:0000313" key="6">
    <source>
        <dbReference type="EMBL" id="AWO97782.1"/>
    </source>
</evidence>
<dbReference type="PROSITE" id="PS00518">
    <property type="entry name" value="ZF_RING_1"/>
    <property type="match status" value="1"/>
</dbReference>
<dbReference type="InterPro" id="IPR013083">
    <property type="entry name" value="Znf_RING/FYVE/PHD"/>
</dbReference>
<accession>A0A2U9B1G7</accession>
<dbReference type="GO" id="GO:0003723">
    <property type="term" value="F:RNA binding"/>
    <property type="evidence" value="ECO:0007669"/>
    <property type="project" value="TreeGrafter"/>
</dbReference>
<reference evidence="6 7" key="1">
    <citation type="submission" date="2017-12" db="EMBL/GenBank/DDBJ databases">
        <title>Integrating genomic resources of turbot (Scophthalmus maximus) in depth evaluation of genetic and physical mapping variation across individuals.</title>
        <authorList>
            <person name="Martinez P."/>
        </authorList>
    </citation>
    <scope>NUCLEOTIDE SEQUENCE [LARGE SCALE GENOMIC DNA]</scope>
</reference>
<dbReference type="InterPro" id="IPR017907">
    <property type="entry name" value="Znf_RING_CS"/>
</dbReference>
<gene>
    <name evidence="6" type="ORF">SMAX5B_021419</name>
</gene>
<keyword evidence="3" id="KW-0862">Zinc</keyword>
<dbReference type="InterPro" id="IPR001841">
    <property type="entry name" value="Znf_RING"/>
</dbReference>
<dbReference type="PANTHER" id="PTHR47048:SF1">
    <property type="entry name" value="PROTEIN SCAF11"/>
    <property type="match status" value="1"/>
</dbReference>
<dbReference type="SUPFAM" id="SSF57850">
    <property type="entry name" value="RING/U-box"/>
    <property type="match status" value="1"/>
</dbReference>
<dbReference type="GO" id="GO:0000245">
    <property type="term" value="P:spliceosomal complex assembly"/>
    <property type="evidence" value="ECO:0007669"/>
    <property type="project" value="TreeGrafter"/>
</dbReference>
<dbReference type="Gene3D" id="3.30.40.10">
    <property type="entry name" value="Zinc/RING finger domain, C3HC4 (zinc finger)"/>
    <property type="match status" value="1"/>
</dbReference>
<feature type="domain" description="RING-type" evidence="5">
    <location>
        <begin position="23"/>
        <end position="67"/>
    </location>
</feature>
<dbReference type="Proteomes" id="UP000246464">
    <property type="component" value="Chromosome 2"/>
</dbReference>
<evidence type="ECO:0000256" key="3">
    <source>
        <dbReference type="ARBA" id="ARBA00022833"/>
    </source>
</evidence>
<dbReference type="PROSITE" id="PS50089">
    <property type="entry name" value="ZF_RING_2"/>
    <property type="match status" value="1"/>
</dbReference>
<evidence type="ECO:0000256" key="4">
    <source>
        <dbReference type="PROSITE-ProRule" id="PRU00175"/>
    </source>
</evidence>
<keyword evidence="2 4" id="KW-0863">Zinc-finger</keyword>
<evidence type="ECO:0000256" key="1">
    <source>
        <dbReference type="ARBA" id="ARBA00022723"/>
    </source>
</evidence>
<dbReference type="PANTHER" id="PTHR47048">
    <property type="entry name" value="PROTEIN SCAF11"/>
    <property type="match status" value="1"/>
</dbReference>
<sequence length="103" mass="11225">MTGPGSDGQGPPDGTDAEEAERCPICLGVLAGCELAMPDSCCHVFCLRCLLTWAEMGRQSELCAGERNRVLHLVTVSLRLINNHINTRHCRACLGDRGHTLRH</sequence>
<keyword evidence="1" id="KW-0479">Metal-binding</keyword>
<proteinExistence type="predicted"/>
<name>A0A2U9B1G7_SCOMX</name>
<dbReference type="EMBL" id="CP026244">
    <property type="protein sequence ID" value="AWO97782.1"/>
    <property type="molecule type" value="Genomic_DNA"/>
</dbReference>
<evidence type="ECO:0000313" key="7">
    <source>
        <dbReference type="Proteomes" id="UP000246464"/>
    </source>
</evidence>